<dbReference type="EMBL" id="CP049257">
    <property type="protein sequence ID" value="QIG42039.1"/>
    <property type="molecule type" value="Genomic_DNA"/>
</dbReference>
<dbReference type="InterPro" id="IPR000305">
    <property type="entry name" value="GIY-YIG_endonuc"/>
</dbReference>
<dbReference type="RefSeq" id="WP_165228955.1">
    <property type="nucleotide sequence ID" value="NZ_CP049257.1"/>
</dbReference>
<proteinExistence type="predicted"/>
<sequence length="165" mass="19123">MTWNPGSGDTWQMLGRRNTINPALRVCDFRTAKGVYILYDNYGPTYAGLARGLGGLGARLRTHNTKPPRKREWTRFSWFSFDDIVAATGYHGWEEVRHRSKPVPAQSETVIREMEALLIKVLGTRQNKMSFQNANEWEQLWWHEAANLRDKELVDPRLFTAKLES</sequence>
<evidence type="ECO:0000259" key="1">
    <source>
        <dbReference type="PROSITE" id="PS50164"/>
    </source>
</evidence>
<keyword evidence="3" id="KW-1185">Reference proteome</keyword>
<reference evidence="2 3" key="1">
    <citation type="submission" date="2020-02" db="EMBL/GenBank/DDBJ databases">
        <title>Full genome sequence of Nocardioides sp. R-3366.</title>
        <authorList>
            <person name="Im W.-T."/>
        </authorList>
    </citation>
    <scope>NUCLEOTIDE SEQUENCE [LARGE SCALE GENOMIC DNA]</scope>
    <source>
        <strain evidence="2 3">R-3366</strain>
    </source>
</reference>
<protein>
    <submittedName>
        <fullName evidence="2">GIY-YIG nuclease family protein</fullName>
    </submittedName>
</protein>
<accession>A0A6G6WA10</accession>
<dbReference type="AlphaFoldDB" id="A0A6G6WA10"/>
<evidence type="ECO:0000313" key="3">
    <source>
        <dbReference type="Proteomes" id="UP000502996"/>
    </source>
</evidence>
<name>A0A6G6WA10_9ACTN</name>
<dbReference type="PROSITE" id="PS50164">
    <property type="entry name" value="GIY_YIG"/>
    <property type="match status" value="1"/>
</dbReference>
<organism evidence="2 3">
    <name type="scientific">Nocardioides anomalus</name>
    <dbReference type="NCBI Taxonomy" id="2712223"/>
    <lineage>
        <taxon>Bacteria</taxon>
        <taxon>Bacillati</taxon>
        <taxon>Actinomycetota</taxon>
        <taxon>Actinomycetes</taxon>
        <taxon>Propionibacteriales</taxon>
        <taxon>Nocardioidaceae</taxon>
        <taxon>Nocardioides</taxon>
    </lineage>
</organism>
<dbReference type="Proteomes" id="UP000502996">
    <property type="component" value="Chromosome"/>
</dbReference>
<feature type="domain" description="GIY-YIG" evidence="1">
    <location>
        <begin position="31"/>
        <end position="128"/>
    </location>
</feature>
<evidence type="ECO:0000313" key="2">
    <source>
        <dbReference type="EMBL" id="QIG42039.1"/>
    </source>
</evidence>
<dbReference type="KEGG" id="nano:G5V58_03970"/>
<gene>
    <name evidence="2" type="ORF">G5V58_03970</name>
</gene>